<feature type="region of interest" description="Disordered" evidence="1">
    <location>
        <begin position="388"/>
        <end position="412"/>
    </location>
</feature>
<feature type="chain" id="PRO_5042006648" evidence="2">
    <location>
        <begin position="20"/>
        <end position="433"/>
    </location>
</feature>
<dbReference type="AlphaFoldDB" id="A0AAD2CT72"/>
<keyword evidence="2" id="KW-0732">Signal</keyword>
<dbReference type="Proteomes" id="UP001295423">
    <property type="component" value="Unassembled WGS sequence"/>
</dbReference>
<evidence type="ECO:0000256" key="1">
    <source>
        <dbReference type="SAM" id="MobiDB-lite"/>
    </source>
</evidence>
<comment type="caution">
    <text evidence="3">The sequence shown here is derived from an EMBL/GenBank/DDBJ whole genome shotgun (WGS) entry which is preliminary data.</text>
</comment>
<keyword evidence="4" id="KW-1185">Reference proteome</keyword>
<gene>
    <name evidence="3" type="ORF">CYCCA115_LOCUS9196</name>
</gene>
<accession>A0AAD2CT72</accession>
<feature type="compositionally biased region" description="Basic and acidic residues" evidence="1">
    <location>
        <begin position="400"/>
        <end position="411"/>
    </location>
</feature>
<evidence type="ECO:0000313" key="3">
    <source>
        <dbReference type="EMBL" id="CAJ1945050.1"/>
    </source>
</evidence>
<protein>
    <submittedName>
        <fullName evidence="3">Uncharacterized protein</fullName>
    </submittedName>
</protein>
<dbReference type="EMBL" id="CAKOGP040001324">
    <property type="protein sequence ID" value="CAJ1945050.1"/>
    <property type="molecule type" value="Genomic_DNA"/>
</dbReference>
<reference evidence="3" key="1">
    <citation type="submission" date="2023-08" db="EMBL/GenBank/DDBJ databases">
        <authorList>
            <person name="Audoor S."/>
            <person name="Bilcke G."/>
        </authorList>
    </citation>
    <scope>NUCLEOTIDE SEQUENCE</scope>
</reference>
<sequence>MRASTIAATFIVAVISAKAQRVYVDDYEKRHTVSGKPKIVTFAHTAVSLFDYGLTTDQLIGTYGEYVIEKSDIDFNSPEQTSSYTGDPEPEDLVRLQTVANLSPECAQKPGYCTHFNLTMLLELDPDFLIVHGYGESPWGFQNFAEVTDAFPKEKIIFNDIALEGQGCSNHTKCFGKSMIDIVEQYRDLAAFLGFDEPASLEEDLKDLCAAAEEFVYQMEIAHNNGVRAMAANLARSTVYFASPNTDMVLRMFEELGMPLFHVGACPSCTQTYFWEWVEVDKYFSACQEEVSESCNNETMYPVDVWIYDHRVRASIWSDEFAVQFPDKALLAKQYAEWPLGGRKITPRHAIEILESVGPVLASATRLHPPTACIPDLDVSSNIFRRSGADPSRGAGADLDDGKATGEDRSGTTHSIRSFLGILVACWFGVMLT</sequence>
<proteinExistence type="predicted"/>
<organism evidence="3 4">
    <name type="scientific">Cylindrotheca closterium</name>
    <dbReference type="NCBI Taxonomy" id="2856"/>
    <lineage>
        <taxon>Eukaryota</taxon>
        <taxon>Sar</taxon>
        <taxon>Stramenopiles</taxon>
        <taxon>Ochrophyta</taxon>
        <taxon>Bacillariophyta</taxon>
        <taxon>Bacillariophyceae</taxon>
        <taxon>Bacillariophycidae</taxon>
        <taxon>Bacillariales</taxon>
        <taxon>Bacillariaceae</taxon>
        <taxon>Cylindrotheca</taxon>
    </lineage>
</organism>
<name>A0AAD2CT72_9STRA</name>
<dbReference type="Gene3D" id="3.40.50.1980">
    <property type="entry name" value="Nitrogenase molybdenum iron protein domain"/>
    <property type="match status" value="1"/>
</dbReference>
<evidence type="ECO:0000313" key="4">
    <source>
        <dbReference type="Proteomes" id="UP001295423"/>
    </source>
</evidence>
<feature type="signal peptide" evidence="2">
    <location>
        <begin position="1"/>
        <end position="19"/>
    </location>
</feature>
<evidence type="ECO:0000256" key="2">
    <source>
        <dbReference type="SAM" id="SignalP"/>
    </source>
</evidence>